<dbReference type="EMBL" id="LMAW01000196">
    <property type="protein sequence ID" value="KQL60120.1"/>
    <property type="molecule type" value="Genomic_DNA"/>
</dbReference>
<dbReference type="GO" id="GO:0045740">
    <property type="term" value="P:positive regulation of DNA replication"/>
    <property type="evidence" value="ECO:0007669"/>
    <property type="project" value="TreeGrafter"/>
</dbReference>
<dbReference type="OrthoDB" id="332390at2759"/>
<dbReference type="Pfam" id="PF10537">
    <property type="entry name" value="WAC_Acf1_DNA_bd"/>
    <property type="match status" value="1"/>
</dbReference>
<dbReference type="InterPro" id="IPR013136">
    <property type="entry name" value="WSTF_Acf1_Cbp146"/>
</dbReference>
<keyword evidence="4" id="KW-1185">Reference proteome</keyword>
<dbReference type="GO" id="GO:0003677">
    <property type="term" value="F:DNA binding"/>
    <property type="evidence" value="ECO:0007669"/>
    <property type="project" value="TreeGrafter"/>
</dbReference>
<comment type="subcellular location">
    <subcellularLocation>
        <location evidence="1">Nucleus</location>
    </subcellularLocation>
</comment>
<reference evidence="3 4" key="1">
    <citation type="submission" date="2015-10" db="EMBL/GenBank/DDBJ databases">
        <authorList>
            <person name="Gilbert D.G."/>
        </authorList>
    </citation>
    <scope>NUCLEOTIDE SEQUENCE [LARGE SCALE GENOMIC DNA]</scope>
    <source>
        <strain evidence="3">FVVF132</strain>
    </source>
</reference>
<dbReference type="GO" id="GO:0000228">
    <property type="term" value="C:nuclear chromosome"/>
    <property type="evidence" value="ECO:0007669"/>
    <property type="project" value="TreeGrafter"/>
</dbReference>
<dbReference type="PANTHER" id="PTHR46510:SF1">
    <property type="entry name" value="BROMODOMAIN ADJACENT TO ZINC FINGER DOMAIN PROTEIN 1A"/>
    <property type="match status" value="1"/>
</dbReference>
<dbReference type="GO" id="GO:0006355">
    <property type="term" value="P:regulation of DNA-templated transcription"/>
    <property type="evidence" value="ECO:0007669"/>
    <property type="project" value="TreeGrafter"/>
</dbReference>
<dbReference type="GO" id="GO:0031445">
    <property type="term" value="P:regulation of heterochromatin formation"/>
    <property type="evidence" value="ECO:0007669"/>
    <property type="project" value="TreeGrafter"/>
</dbReference>
<dbReference type="STRING" id="12930.A0A0Q3U2K0"/>
<dbReference type="Proteomes" id="UP000051836">
    <property type="component" value="Unassembled WGS sequence"/>
</dbReference>
<evidence type="ECO:0000256" key="1">
    <source>
        <dbReference type="PROSITE-ProRule" id="PRU00475"/>
    </source>
</evidence>
<dbReference type="PANTHER" id="PTHR46510">
    <property type="entry name" value="BROMODOMAIN ADJACENT TO ZINC FINGER DOMAIN PROTEIN 1A"/>
    <property type="match status" value="1"/>
</dbReference>
<proteinExistence type="predicted"/>
<dbReference type="PROSITE" id="PS51136">
    <property type="entry name" value="WAC"/>
    <property type="match status" value="1"/>
</dbReference>
<dbReference type="GO" id="GO:0008623">
    <property type="term" value="C:CHRAC"/>
    <property type="evidence" value="ECO:0007669"/>
    <property type="project" value="TreeGrafter"/>
</dbReference>
<comment type="caution">
    <text evidence="3">The sequence shown here is derived from an EMBL/GenBank/DDBJ whole genome shotgun (WGS) entry which is preliminary data.</text>
</comment>
<gene>
    <name evidence="3" type="ORF">AAES_11042</name>
</gene>
<organism evidence="3 4">
    <name type="scientific">Amazona aestiva</name>
    <name type="common">Blue-fronted Amazon parrot</name>
    <dbReference type="NCBI Taxonomy" id="12930"/>
    <lineage>
        <taxon>Eukaryota</taxon>
        <taxon>Metazoa</taxon>
        <taxon>Chordata</taxon>
        <taxon>Craniata</taxon>
        <taxon>Vertebrata</taxon>
        <taxon>Euteleostomi</taxon>
        <taxon>Archelosauria</taxon>
        <taxon>Archosauria</taxon>
        <taxon>Dinosauria</taxon>
        <taxon>Saurischia</taxon>
        <taxon>Theropoda</taxon>
        <taxon>Coelurosauria</taxon>
        <taxon>Aves</taxon>
        <taxon>Neognathae</taxon>
        <taxon>Neoaves</taxon>
        <taxon>Telluraves</taxon>
        <taxon>Australaves</taxon>
        <taxon>Psittaciformes</taxon>
        <taxon>Psittacidae</taxon>
        <taxon>Amazona</taxon>
    </lineage>
</organism>
<evidence type="ECO:0000313" key="3">
    <source>
        <dbReference type="EMBL" id="KQL60120.1"/>
    </source>
</evidence>
<dbReference type="InterPro" id="IPR047171">
    <property type="entry name" value="BAZ1A"/>
</dbReference>
<evidence type="ECO:0000313" key="4">
    <source>
        <dbReference type="Proteomes" id="UP000051836"/>
    </source>
</evidence>
<feature type="domain" description="WAC" evidence="2">
    <location>
        <begin position="22"/>
        <end position="128"/>
    </location>
</feature>
<name>A0A0Q3U2K0_AMAAE</name>
<dbReference type="AlphaFoldDB" id="A0A0Q3U2K0"/>
<protein>
    <submittedName>
        <fullName evidence="3">BAZ1A protein-like protein</fullName>
    </submittedName>
</protein>
<evidence type="ECO:0000259" key="2">
    <source>
        <dbReference type="PROSITE" id="PS51136"/>
    </source>
</evidence>
<dbReference type="GO" id="GO:0006338">
    <property type="term" value="P:chromatin remodeling"/>
    <property type="evidence" value="ECO:0007669"/>
    <property type="project" value="InterPro"/>
</dbReference>
<sequence>MPLLHRKPFVRQKPPADLRPDERVFYCRVTNEIFRDYDDFFERIILCNSLVWSCAVTGKPGLTYQEALESEKKARQNLQSFPEALIIPVLYLATLTHCSRLHEICDEIFAYVKDRYFVGETVEVVRNNGASLEAAVEAGQLSRVWAVQFFGLRGGFAKECQLPDVREVDCLYNGI</sequence>
<accession>A0A0Q3U2K0</accession>
<keyword evidence="1" id="KW-0539">Nucleus</keyword>